<evidence type="ECO:0000313" key="3">
    <source>
        <dbReference type="Proteomes" id="UP000005713"/>
    </source>
</evidence>
<proteinExistence type="predicted"/>
<dbReference type="Proteomes" id="UP000005713">
    <property type="component" value="Unassembled WGS sequence"/>
</dbReference>
<protein>
    <recommendedName>
        <fullName evidence="4">DUF4386 domain-containing protein</fullName>
    </recommendedName>
</protein>
<name>A3K0C7_SAGS3</name>
<keyword evidence="1" id="KW-1133">Transmembrane helix</keyword>
<organism evidence="2 3">
    <name type="scientific">Sagittula stellata (strain ATCC 700073 / DSM 11524 / E-37)</name>
    <dbReference type="NCBI Taxonomy" id="388399"/>
    <lineage>
        <taxon>Bacteria</taxon>
        <taxon>Pseudomonadati</taxon>
        <taxon>Pseudomonadota</taxon>
        <taxon>Alphaproteobacteria</taxon>
        <taxon>Rhodobacterales</taxon>
        <taxon>Roseobacteraceae</taxon>
        <taxon>Sagittula</taxon>
    </lineage>
</organism>
<dbReference type="EMBL" id="AAYA01000003">
    <property type="protein sequence ID" value="EBA09242.1"/>
    <property type="molecule type" value="Genomic_DNA"/>
</dbReference>
<sequence length="210" mass="21847">MPALAAPRQIRTAGVLYLVIIASGLTAELALRGPALAAGAESLASHLANIRLSLLADVVMLLADIVLALVFFTLLRPVSEGLARAALVFRLGQAALIGTSLVALSAVPQLVEDGRPDLALTFATLHANGYDIGLILFGVNAMVMAKLVCLSRVAPMVLPAGLMLTGLIYIAGGITRLAAPDLNALMQPAYLVCIVTEIGFCLWLLIAGRL</sequence>
<keyword evidence="1" id="KW-0812">Transmembrane</keyword>
<dbReference type="eggNOG" id="ENOG5032RQV">
    <property type="taxonomic scope" value="Bacteria"/>
</dbReference>
<dbReference type="OrthoDB" id="5421633at2"/>
<keyword evidence="1" id="KW-0472">Membrane</keyword>
<dbReference type="InterPro" id="IPR025495">
    <property type="entry name" value="DUF4386"/>
</dbReference>
<dbReference type="RefSeq" id="WP_005856745.1">
    <property type="nucleotide sequence ID" value="NZ_AAYA01000003.1"/>
</dbReference>
<evidence type="ECO:0000256" key="1">
    <source>
        <dbReference type="SAM" id="Phobius"/>
    </source>
</evidence>
<feature type="transmembrane region" description="Helical" evidence="1">
    <location>
        <begin position="52"/>
        <end position="75"/>
    </location>
</feature>
<dbReference type="AlphaFoldDB" id="A3K0C7"/>
<comment type="caution">
    <text evidence="2">The sequence shown here is derived from an EMBL/GenBank/DDBJ whole genome shotgun (WGS) entry which is preliminary data.</text>
</comment>
<dbReference type="Pfam" id="PF14329">
    <property type="entry name" value="DUF4386"/>
    <property type="match status" value="1"/>
</dbReference>
<reference evidence="2 3" key="1">
    <citation type="submission" date="2006-06" db="EMBL/GenBank/DDBJ databases">
        <authorList>
            <person name="Moran M.A."/>
            <person name="Ferriera S."/>
            <person name="Johnson J."/>
            <person name="Kravitz S."/>
            <person name="Beeson K."/>
            <person name="Sutton G."/>
            <person name="Rogers Y.-H."/>
            <person name="Friedman R."/>
            <person name="Frazier M."/>
            <person name="Venter J.C."/>
        </authorList>
    </citation>
    <scope>NUCLEOTIDE SEQUENCE [LARGE SCALE GENOMIC DNA]</scope>
    <source>
        <strain evidence="2 3">E-37</strain>
    </source>
</reference>
<feature type="transmembrane region" description="Helical" evidence="1">
    <location>
        <begin position="12"/>
        <end position="32"/>
    </location>
</feature>
<feature type="transmembrane region" description="Helical" evidence="1">
    <location>
        <begin position="185"/>
        <end position="206"/>
    </location>
</feature>
<evidence type="ECO:0000313" key="2">
    <source>
        <dbReference type="EMBL" id="EBA09242.1"/>
    </source>
</evidence>
<feature type="transmembrane region" description="Helical" evidence="1">
    <location>
        <begin position="127"/>
        <end position="145"/>
    </location>
</feature>
<keyword evidence="3" id="KW-1185">Reference proteome</keyword>
<feature type="transmembrane region" description="Helical" evidence="1">
    <location>
        <begin position="157"/>
        <end position="179"/>
    </location>
</feature>
<feature type="transmembrane region" description="Helical" evidence="1">
    <location>
        <begin position="87"/>
        <end position="107"/>
    </location>
</feature>
<gene>
    <name evidence="2" type="ORF">SSE37_23409</name>
</gene>
<accession>A3K0C7</accession>
<evidence type="ECO:0008006" key="4">
    <source>
        <dbReference type="Google" id="ProtNLM"/>
    </source>
</evidence>